<sequence length="81" mass="8725">MMLAMIEMIVHKSAIPSRMRNSQTVAAAMESCDELVPPWAGALNLRAAFLVPINLGLLAMEEEGWKELLAAAIMVTPGSSQ</sequence>
<dbReference type="Proteomes" id="UP000026960">
    <property type="component" value="Chromosome 6"/>
</dbReference>
<dbReference type="PaxDb" id="65489-OBART06G05980.1"/>
<proteinExistence type="predicted"/>
<reference evidence="1" key="1">
    <citation type="journal article" date="2009" name="Rice">
        <title>De Novo Next Generation Sequencing of Plant Genomes.</title>
        <authorList>
            <person name="Rounsley S."/>
            <person name="Marri P.R."/>
            <person name="Yu Y."/>
            <person name="He R."/>
            <person name="Sisneros N."/>
            <person name="Goicoechea J.L."/>
            <person name="Lee S.J."/>
            <person name="Angelova A."/>
            <person name="Kudrna D."/>
            <person name="Luo M."/>
            <person name="Affourtit J."/>
            <person name="Desany B."/>
            <person name="Knight J."/>
            <person name="Niazi F."/>
            <person name="Egholm M."/>
            <person name="Wing R.A."/>
        </authorList>
    </citation>
    <scope>NUCLEOTIDE SEQUENCE [LARGE SCALE GENOMIC DNA]</scope>
    <source>
        <strain evidence="1">cv. IRGC 105608</strain>
    </source>
</reference>
<reference evidence="1" key="2">
    <citation type="submission" date="2015-03" db="UniProtKB">
        <authorList>
            <consortium name="EnsemblPlants"/>
        </authorList>
    </citation>
    <scope>IDENTIFICATION</scope>
</reference>
<name>A0A0D3GDR4_9ORYZ</name>
<protein>
    <submittedName>
        <fullName evidence="1">Uncharacterized protein</fullName>
    </submittedName>
</protein>
<evidence type="ECO:0000313" key="2">
    <source>
        <dbReference type="Proteomes" id="UP000026960"/>
    </source>
</evidence>
<organism evidence="1">
    <name type="scientific">Oryza barthii</name>
    <dbReference type="NCBI Taxonomy" id="65489"/>
    <lineage>
        <taxon>Eukaryota</taxon>
        <taxon>Viridiplantae</taxon>
        <taxon>Streptophyta</taxon>
        <taxon>Embryophyta</taxon>
        <taxon>Tracheophyta</taxon>
        <taxon>Spermatophyta</taxon>
        <taxon>Magnoliopsida</taxon>
        <taxon>Liliopsida</taxon>
        <taxon>Poales</taxon>
        <taxon>Poaceae</taxon>
        <taxon>BOP clade</taxon>
        <taxon>Oryzoideae</taxon>
        <taxon>Oryzeae</taxon>
        <taxon>Oryzinae</taxon>
        <taxon>Oryza</taxon>
    </lineage>
</organism>
<accession>A0A0D3GDR4</accession>
<dbReference type="AlphaFoldDB" id="A0A0D3GDR4"/>
<evidence type="ECO:0000313" key="1">
    <source>
        <dbReference type="EnsemblPlants" id="OBART06G05980.1"/>
    </source>
</evidence>
<dbReference type="EnsemblPlants" id="OBART06G05980.1">
    <property type="protein sequence ID" value="OBART06G05980.1"/>
    <property type="gene ID" value="OBART06G05980"/>
</dbReference>
<dbReference type="Gramene" id="OBART06G05980.1">
    <property type="protein sequence ID" value="OBART06G05980.1"/>
    <property type="gene ID" value="OBART06G05980"/>
</dbReference>
<dbReference type="HOGENOM" id="CLU_2577641_0_0_1"/>
<keyword evidence="2" id="KW-1185">Reference proteome</keyword>